<dbReference type="SMART" id="SM01134">
    <property type="entry name" value="DeoRC"/>
    <property type="match status" value="1"/>
</dbReference>
<evidence type="ECO:0000313" key="7">
    <source>
        <dbReference type="Proteomes" id="UP000002601"/>
    </source>
</evidence>
<dbReference type="InterPro" id="IPR036388">
    <property type="entry name" value="WH-like_DNA-bd_sf"/>
</dbReference>
<dbReference type="PANTHER" id="PTHR30363:SF4">
    <property type="entry name" value="GLYCEROL-3-PHOSPHATE REGULON REPRESSOR"/>
    <property type="match status" value="1"/>
</dbReference>
<keyword evidence="3" id="KW-0238">DNA-binding</keyword>
<evidence type="ECO:0000313" key="6">
    <source>
        <dbReference type="EMBL" id="ACS81205.1"/>
    </source>
</evidence>
<keyword evidence="7" id="KW-1185">Reference proteome</keyword>
<protein>
    <submittedName>
        <fullName evidence="6">Transcriptional regulator, DeoR family</fullName>
    </submittedName>
</protein>
<dbReference type="GO" id="GO:0003677">
    <property type="term" value="F:DNA binding"/>
    <property type="evidence" value="ECO:0007669"/>
    <property type="project" value="UniProtKB-KW"/>
</dbReference>
<dbReference type="PROSITE" id="PS00894">
    <property type="entry name" value="HTH_DEOR_1"/>
    <property type="match status" value="1"/>
</dbReference>
<evidence type="ECO:0000256" key="2">
    <source>
        <dbReference type="ARBA" id="ARBA00023015"/>
    </source>
</evidence>
<dbReference type="Pfam" id="PF08220">
    <property type="entry name" value="HTH_DeoR"/>
    <property type="match status" value="1"/>
</dbReference>
<accession>C6C1N0</accession>
<dbReference type="SUPFAM" id="SSF46785">
    <property type="entry name" value="Winged helix' DNA-binding domain"/>
    <property type="match status" value="1"/>
</dbReference>
<dbReference type="Gene3D" id="1.10.10.10">
    <property type="entry name" value="Winged helix-like DNA-binding domain superfamily/Winged helix DNA-binding domain"/>
    <property type="match status" value="1"/>
</dbReference>
<dbReference type="GO" id="GO:0003700">
    <property type="term" value="F:DNA-binding transcription factor activity"/>
    <property type="evidence" value="ECO:0007669"/>
    <property type="project" value="InterPro"/>
</dbReference>
<dbReference type="eggNOG" id="COG1349">
    <property type="taxonomic scope" value="Bacteria"/>
</dbReference>
<proteinExistence type="predicted"/>
<dbReference type="AlphaFoldDB" id="C6C1N0"/>
<evidence type="ECO:0000259" key="5">
    <source>
        <dbReference type="PROSITE" id="PS51000"/>
    </source>
</evidence>
<dbReference type="Gene3D" id="3.30.750.70">
    <property type="entry name" value="4-hydroxybutyrate coenzyme like domains"/>
    <property type="match status" value="1"/>
</dbReference>
<organism evidence="6 7">
    <name type="scientific">Maridesulfovibrio salexigens (strain ATCC 14822 / DSM 2638 / NCIMB 8403 / VKM B-1763)</name>
    <name type="common">Desulfovibrio salexigens</name>
    <dbReference type="NCBI Taxonomy" id="526222"/>
    <lineage>
        <taxon>Bacteria</taxon>
        <taxon>Pseudomonadati</taxon>
        <taxon>Thermodesulfobacteriota</taxon>
        <taxon>Desulfovibrionia</taxon>
        <taxon>Desulfovibrionales</taxon>
        <taxon>Desulfovibrionaceae</taxon>
        <taxon>Maridesulfovibrio</taxon>
    </lineage>
</organism>
<dbReference type="InterPro" id="IPR014036">
    <property type="entry name" value="DeoR-like_C"/>
</dbReference>
<keyword evidence="4" id="KW-0804">Transcription</keyword>
<feature type="domain" description="HTH deoR-type" evidence="5">
    <location>
        <begin position="19"/>
        <end position="74"/>
    </location>
</feature>
<evidence type="ECO:0000256" key="1">
    <source>
        <dbReference type="ARBA" id="ARBA00022491"/>
    </source>
</evidence>
<dbReference type="InterPro" id="IPR050313">
    <property type="entry name" value="Carb_Metab_HTH_regulators"/>
</dbReference>
<dbReference type="InterPro" id="IPR036390">
    <property type="entry name" value="WH_DNA-bd_sf"/>
</dbReference>
<dbReference type="Proteomes" id="UP000002601">
    <property type="component" value="Chromosome"/>
</dbReference>
<dbReference type="RefSeq" id="WP_015853021.1">
    <property type="nucleotide sequence ID" value="NC_012881.1"/>
</dbReference>
<evidence type="ECO:0000256" key="4">
    <source>
        <dbReference type="ARBA" id="ARBA00023163"/>
    </source>
</evidence>
<dbReference type="KEGG" id="dsa:Desal_3154"/>
<dbReference type="PRINTS" id="PR00037">
    <property type="entry name" value="HTHLACR"/>
</dbReference>
<gene>
    <name evidence="6" type="ordered locus">Desal_3154</name>
</gene>
<sequence length="275" mass="31481">MTERQKRKQKGMKFNLESLSKRQREIFNIVNERGFTPIESLAQHFEVTPQTIRRDINKLCKNNLLQRFHGGAGRASSVENVDYSARRNILHQEKRLIAEMVAKHIPEHASMFINIGTTTEEVAKALSNHKSLRIITNNLNVAQTMSNNDCEVIVAGGMVRQRDKGITGEATVEFIKQFKVDYGIIGVSGIDEDGTLLDYDYHEVRVAREIINNARNIFLVTDHTKFNRNAMVRIADLGEIDAIFTDKRPPQVFCDLMKSKEVELYVTERDSENEE</sequence>
<dbReference type="PANTHER" id="PTHR30363">
    <property type="entry name" value="HTH-TYPE TRANSCRIPTIONAL REGULATOR SRLR-RELATED"/>
    <property type="match status" value="1"/>
</dbReference>
<dbReference type="Pfam" id="PF00455">
    <property type="entry name" value="DeoRC"/>
    <property type="match status" value="1"/>
</dbReference>
<dbReference type="SUPFAM" id="SSF100950">
    <property type="entry name" value="NagB/RpiA/CoA transferase-like"/>
    <property type="match status" value="1"/>
</dbReference>
<dbReference type="STRING" id="526222.Desal_3154"/>
<evidence type="ECO:0000256" key="3">
    <source>
        <dbReference type="ARBA" id="ARBA00023125"/>
    </source>
</evidence>
<reference evidence="6 7" key="1">
    <citation type="submission" date="2009-06" db="EMBL/GenBank/DDBJ databases">
        <title>Complete sequence of Desulfovibrio salexigens DSM 2638.</title>
        <authorList>
            <consortium name="US DOE Joint Genome Institute"/>
            <person name="Lucas S."/>
            <person name="Copeland A."/>
            <person name="Lapidus A."/>
            <person name="Glavina del Rio T."/>
            <person name="Tice H."/>
            <person name="Bruce D."/>
            <person name="Goodwin L."/>
            <person name="Pitluck S."/>
            <person name="Munk A.C."/>
            <person name="Brettin T."/>
            <person name="Detter J.C."/>
            <person name="Han C."/>
            <person name="Tapia R."/>
            <person name="Larimer F."/>
            <person name="Land M."/>
            <person name="Hauser L."/>
            <person name="Kyrpides N."/>
            <person name="Anderson I."/>
            <person name="Wall J.D."/>
            <person name="Arkin A.P."/>
            <person name="Dehal P."/>
            <person name="Chivian D."/>
            <person name="Giles B."/>
            <person name="Hazen T.C."/>
        </authorList>
    </citation>
    <scope>NUCLEOTIDE SEQUENCE [LARGE SCALE GENOMIC DNA]</scope>
    <source>
        <strain evidence="7">ATCC 14822 / DSM 2638 / NCIMB 8403 / VKM B-1763</strain>
    </source>
</reference>
<dbReference type="EMBL" id="CP001649">
    <property type="protein sequence ID" value="ACS81205.1"/>
    <property type="molecule type" value="Genomic_DNA"/>
</dbReference>
<name>C6C1N0_MARSD</name>
<dbReference type="SMART" id="SM00420">
    <property type="entry name" value="HTH_DEOR"/>
    <property type="match status" value="1"/>
</dbReference>
<dbReference type="InterPro" id="IPR018356">
    <property type="entry name" value="Tscrpt_reg_HTH_DeoR_CS"/>
</dbReference>
<dbReference type="InterPro" id="IPR037171">
    <property type="entry name" value="NagB/RpiA_transferase-like"/>
</dbReference>
<keyword evidence="2" id="KW-0805">Transcription regulation</keyword>
<dbReference type="InterPro" id="IPR001034">
    <property type="entry name" value="DeoR_HTH"/>
</dbReference>
<dbReference type="HOGENOM" id="CLU_060699_0_0_7"/>
<keyword evidence="1" id="KW-0678">Repressor</keyword>
<dbReference type="PROSITE" id="PS51000">
    <property type="entry name" value="HTH_DEOR_2"/>
    <property type="match status" value="1"/>
</dbReference>